<evidence type="ECO:0000313" key="1">
    <source>
        <dbReference type="EMBL" id="OGF25052.1"/>
    </source>
</evidence>
<organism evidence="1 2">
    <name type="scientific">Candidatus Falkowbacteria bacterium RIFOXYA2_FULL_47_19</name>
    <dbReference type="NCBI Taxonomy" id="1797994"/>
    <lineage>
        <taxon>Bacteria</taxon>
        <taxon>Candidatus Falkowiibacteriota</taxon>
    </lineage>
</organism>
<comment type="caution">
    <text evidence="1">The sequence shown here is derived from an EMBL/GenBank/DDBJ whole genome shotgun (WGS) entry which is preliminary data.</text>
</comment>
<sequence length="63" mass="7136">MVILPVDTGPISASLAQQRDFYISANLHFYYDNYRLGGKSIFPLNYTTKSPQNQEKGLKIAQI</sequence>
<name>A0A1F5SEQ2_9BACT</name>
<gene>
    <name evidence="1" type="ORF">A2227_06920</name>
</gene>
<dbReference type="EMBL" id="MFGB01000023">
    <property type="protein sequence ID" value="OGF25052.1"/>
    <property type="molecule type" value="Genomic_DNA"/>
</dbReference>
<reference evidence="1 2" key="1">
    <citation type="journal article" date="2016" name="Nat. Commun.">
        <title>Thousands of microbial genomes shed light on interconnected biogeochemical processes in an aquifer system.</title>
        <authorList>
            <person name="Anantharaman K."/>
            <person name="Brown C.T."/>
            <person name="Hug L.A."/>
            <person name="Sharon I."/>
            <person name="Castelle C.J."/>
            <person name="Probst A.J."/>
            <person name="Thomas B.C."/>
            <person name="Singh A."/>
            <person name="Wilkins M.J."/>
            <person name="Karaoz U."/>
            <person name="Brodie E.L."/>
            <person name="Williams K.H."/>
            <person name="Hubbard S.S."/>
            <person name="Banfield J.F."/>
        </authorList>
    </citation>
    <scope>NUCLEOTIDE SEQUENCE [LARGE SCALE GENOMIC DNA]</scope>
</reference>
<accession>A0A1F5SEQ2</accession>
<proteinExistence type="predicted"/>
<dbReference type="AlphaFoldDB" id="A0A1F5SEQ2"/>
<dbReference type="Proteomes" id="UP000178367">
    <property type="component" value="Unassembled WGS sequence"/>
</dbReference>
<protein>
    <submittedName>
        <fullName evidence="1">Uncharacterized protein</fullName>
    </submittedName>
</protein>
<evidence type="ECO:0000313" key="2">
    <source>
        <dbReference type="Proteomes" id="UP000178367"/>
    </source>
</evidence>